<comment type="subcellular location">
    <subcellularLocation>
        <location evidence="1">Cell envelope</location>
    </subcellularLocation>
    <subcellularLocation>
        <location evidence="2">Cell outer membrane</location>
    </subcellularLocation>
    <subcellularLocation>
        <location evidence="3">Secreted</location>
    </subcellularLocation>
</comment>
<accession>D7G167</accession>
<dbReference type="Proteomes" id="UP000002630">
    <property type="component" value="Unassembled WGS sequence"/>
</dbReference>
<dbReference type="AlphaFoldDB" id="D7G167"/>
<protein>
    <recommendedName>
        <fullName evidence="10">Right handed beta helix domain-containing protein</fullName>
    </recommendedName>
</protein>
<evidence type="ECO:0008006" key="10">
    <source>
        <dbReference type="Google" id="ProtNLM"/>
    </source>
</evidence>
<evidence type="ECO:0000256" key="5">
    <source>
        <dbReference type="ARBA" id="ARBA00022729"/>
    </source>
</evidence>
<keyword evidence="6" id="KW-0472">Membrane</keyword>
<sequence length="238" mass="24119">MAPTGPLFFVDGGQLFLDSLAVRGGYTSNSTGSFTYAASTDAAADGTNSTTTSGVNETAIATVVISGGGVHAIDSNVTVTGCEFEENYADYWGGGIFANGSTLVVHGSVFRRCEAGEVPLPGDEDVDGAGGAIGDEIGEGGAISFTVCNTSFDGLAACGANDTVFFKNVVGRKGGAIVIGSGRISSYVELHRCTVEKSESGLEIEDDPQGEAGAVAVAWGITLLVADSLLTDNYCGKK</sequence>
<evidence type="ECO:0000256" key="7">
    <source>
        <dbReference type="ARBA" id="ARBA00023237"/>
    </source>
</evidence>
<dbReference type="OrthoDB" id="10466160at2759"/>
<evidence type="ECO:0000256" key="4">
    <source>
        <dbReference type="ARBA" id="ARBA00022525"/>
    </source>
</evidence>
<dbReference type="InterPro" id="IPR011050">
    <property type="entry name" value="Pectin_lyase_fold/virulence"/>
</dbReference>
<dbReference type="InParanoid" id="D7G167"/>
<evidence type="ECO:0000256" key="1">
    <source>
        <dbReference type="ARBA" id="ARBA00004196"/>
    </source>
</evidence>
<proteinExistence type="predicted"/>
<dbReference type="SUPFAM" id="SSF51126">
    <property type="entry name" value="Pectin lyase-like"/>
    <property type="match status" value="1"/>
</dbReference>
<organism evidence="8 9">
    <name type="scientific">Ectocarpus siliculosus</name>
    <name type="common">Brown alga</name>
    <name type="synonym">Conferva siliculosa</name>
    <dbReference type="NCBI Taxonomy" id="2880"/>
    <lineage>
        <taxon>Eukaryota</taxon>
        <taxon>Sar</taxon>
        <taxon>Stramenopiles</taxon>
        <taxon>Ochrophyta</taxon>
        <taxon>PX clade</taxon>
        <taxon>Phaeophyceae</taxon>
        <taxon>Ectocarpales</taxon>
        <taxon>Ectocarpaceae</taxon>
        <taxon>Ectocarpus</taxon>
    </lineage>
</organism>
<keyword evidence="5" id="KW-0732">Signal</keyword>
<evidence type="ECO:0000313" key="8">
    <source>
        <dbReference type="EMBL" id="CBJ33177.1"/>
    </source>
</evidence>
<reference evidence="8 9" key="1">
    <citation type="journal article" date="2010" name="Nature">
        <title>The Ectocarpus genome and the independent evolution of multicellularity in brown algae.</title>
        <authorList>
            <person name="Cock J.M."/>
            <person name="Sterck L."/>
            <person name="Rouze P."/>
            <person name="Scornet D."/>
            <person name="Allen A.E."/>
            <person name="Amoutzias G."/>
            <person name="Anthouard V."/>
            <person name="Artiguenave F."/>
            <person name="Aury J.M."/>
            <person name="Badger J.H."/>
            <person name="Beszteri B."/>
            <person name="Billiau K."/>
            <person name="Bonnet E."/>
            <person name="Bothwell J.H."/>
            <person name="Bowler C."/>
            <person name="Boyen C."/>
            <person name="Brownlee C."/>
            <person name="Carrano C.J."/>
            <person name="Charrier B."/>
            <person name="Cho G.Y."/>
            <person name="Coelho S.M."/>
            <person name="Collen J."/>
            <person name="Corre E."/>
            <person name="Da Silva C."/>
            <person name="Delage L."/>
            <person name="Delaroque N."/>
            <person name="Dittami S.M."/>
            <person name="Doulbeau S."/>
            <person name="Elias M."/>
            <person name="Farnham G."/>
            <person name="Gachon C.M."/>
            <person name="Gschloessl B."/>
            <person name="Heesch S."/>
            <person name="Jabbari K."/>
            <person name="Jubin C."/>
            <person name="Kawai H."/>
            <person name="Kimura K."/>
            <person name="Kloareg B."/>
            <person name="Kupper F.C."/>
            <person name="Lang D."/>
            <person name="Le Bail A."/>
            <person name="Leblanc C."/>
            <person name="Lerouge P."/>
            <person name="Lohr M."/>
            <person name="Lopez P.J."/>
            <person name="Martens C."/>
            <person name="Maumus F."/>
            <person name="Michel G."/>
            <person name="Miranda-Saavedra D."/>
            <person name="Morales J."/>
            <person name="Moreau H."/>
            <person name="Motomura T."/>
            <person name="Nagasato C."/>
            <person name="Napoli C.A."/>
            <person name="Nelson D.R."/>
            <person name="Nyvall-Collen P."/>
            <person name="Peters A.F."/>
            <person name="Pommier C."/>
            <person name="Potin P."/>
            <person name="Poulain J."/>
            <person name="Quesneville H."/>
            <person name="Read B."/>
            <person name="Rensing S.A."/>
            <person name="Ritter A."/>
            <person name="Rousvoal S."/>
            <person name="Samanta M."/>
            <person name="Samson G."/>
            <person name="Schroeder D.C."/>
            <person name="Segurens B."/>
            <person name="Strittmatter M."/>
            <person name="Tonon T."/>
            <person name="Tregear J.W."/>
            <person name="Valentin K."/>
            <person name="von Dassow P."/>
            <person name="Yamagishi T."/>
            <person name="Van de Peer Y."/>
            <person name="Wincker P."/>
        </authorList>
    </citation>
    <scope>NUCLEOTIDE SEQUENCE [LARGE SCALE GENOMIC DNA]</scope>
    <source>
        <strain evidence="9">Ec32 / CCAP1310/4</strain>
    </source>
</reference>
<evidence type="ECO:0000256" key="3">
    <source>
        <dbReference type="ARBA" id="ARBA00004613"/>
    </source>
</evidence>
<dbReference type="InterPro" id="IPR003368">
    <property type="entry name" value="POMP_repeat"/>
</dbReference>
<gene>
    <name evidence="8" type="ORF">Esi_0438_0004</name>
</gene>
<keyword evidence="7" id="KW-0998">Cell outer membrane</keyword>
<evidence type="ECO:0000256" key="2">
    <source>
        <dbReference type="ARBA" id="ARBA00004442"/>
    </source>
</evidence>
<evidence type="ECO:0000256" key="6">
    <source>
        <dbReference type="ARBA" id="ARBA00023136"/>
    </source>
</evidence>
<dbReference type="EMBL" id="FN649760">
    <property type="protein sequence ID" value="CBJ33177.1"/>
    <property type="molecule type" value="Genomic_DNA"/>
</dbReference>
<keyword evidence="9" id="KW-1185">Reference proteome</keyword>
<name>D7G167_ECTSI</name>
<evidence type="ECO:0000313" key="9">
    <source>
        <dbReference type="Proteomes" id="UP000002630"/>
    </source>
</evidence>
<dbReference type="Pfam" id="PF02415">
    <property type="entry name" value="Chlam_PMP"/>
    <property type="match status" value="1"/>
</dbReference>
<dbReference type="GO" id="GO:0005576">
    <property type="term" value="C:extracellular region"/>
    <property type="evidence" value="ECO:0007669"/>
    <property type="project" value="UniProtKB-SubCell"/>
</dbReference>
<keyword evidence="4" id="KW-0964">Secreted</keyword>